<keyword evidence="2" id="KW-1185">Reference proteome</keyword>
<reference evidence="2" key="1">
    <citation type="submission" date="2017-06" db="EMBL/GenBank/DDBJ databases">
        <authorList>
            <person name="Cremers G."/>
        </authorList>
    </citation>
    <scope>NUCLEOTIDE SEQUENCE [LARGE SCALE GENOMIC DNA]</scope>
</reference>
<dbReference type="Proteomes" id="UP000218615">
    <property type="component" value="Unassembled WGS sequence"/>
</dbReference>
<dbReference type="AlphaFoldDB" id="A0A284VSV3"/>
<sequence>MNDLTNDTTIDLSIRLPRQYKAFYDRLIRQGVDVGDLADIAAGGVIGYLNCVLDELQAGNEVGYAEPDIKNLHLQSLTL</sequence>
<dbReference type="EMBL" id="FZMP01000214">
    <property type="protein sequence ID" value="SNQ62278.1"/>
    <property type="molecule type" value="Genomic_DNA"/>
</dbReference>
<dbReference type="RefSeq" id="WP_096206866.1">
    <property type="nucleotide sequence ID" value="NZ_FZMP01000214.1"/>
</dbReference>
<proteinExistence type="predicted"/>
<accession>A0A284VSV3</accession>
<evidence type="ECO:0000313" key="2">
    <source>
        <dbReference type="Proteomes" id="UP000218615"/>
    </source>
</evidence>
<evidence type="ECO:0000313" key="1">
    <source>
        <dbReference type="EMBL" id="SNQ62278.1"/>
    </source>
</evidence>
<gene>
    <name evidence="1" type="ORF">MNV_660016</name>
</gene>
<organism evidence="1 2">
    <name type="scientific">Candidatus Methanoperedens nitratireducens</name>
    <dbReference type="NCBI Taxonomy" id="1392998"/>
    <lineage>
        <taxon>Archaea</taxon>
        <taxon>Methanobacteriati</taxon>
        <taxon>Methanobacteriota</taxon>
        <taxon>Stenosarchaea group</taxon>
        <taxon>Methanomicrobia</taxon>
        <taxon>Methanosarcinales</taxon>
        <taxon>ANME-2 cluster</taxon>
        <taxon>Candidatus Methanoperedentaceae</taxon>
        <taxon>Candidatus Methanoperedens</taxon>
    </lineage>
</organism>
<name>A0A284VSV3_9EURY</name>
<protein>
    <submittedName>
        <fullName evidence="1">Uncharacterized protein</fullName>
    </submittedName>
</protein>